<evidence type="ECO:0000313" key="3">
    <source>
        <dbReference type="Proteomes" id="UP000292052"/>
    </source>
</evidence>
<dbReference type="GO" id="GO:0016787">
    <property type="term" value="F:hydrolase activity"/>
    <property type="evidence" value="ECO:0007669"/>
    <property type="project" value="UniProtKB-ARBA"/>
</dbReference>
<name>A0A482VLZ4_ASBVE</name>
<organism evidence="2 3">
    <name type="scientific">Asbolus verrucosus</name>
    <name type="common">Desert ironclad beetle</name>
    <dbReference type="NCBI Taxonomy" id="1661398"/>
    <lineage>
        <taxon>Eukaryota</taxon>
        <taxon>Metazoa</taxon>
        <taxon>Ecdysozoa</taxon>
        <taxon>Arthropoda</taxon>
        <taxon>Hexapoda</taxon>
        <taxon>Insecta</taxon>
        <taxon>Pterygota</taxon>
        <taxon>Neoptera</taxon>
        <taxon>Endopterygota</taxon>
        <taxon>Coleoptera</taxon>
        <taxon>Polyphaga</taxon>
        <taxon>Cucujiformia</taxon>
        <taxon>Tenebrionidae</taxon>
        <taxon>Pimeliinae</taxon>
        <taxon>Asbolus</taxon>
    </lineage>
</organism>
<dbReference type="InterPro" id="IPR002591">
    <property type="entry name" value="Phosphodiest/P_Trfase"/>
</dbReference>
<proteinExistence type="predicted"/>
<dbReference type="EMBL" id="QDEB01084628">
    <property type="protein sequence ID" value="RZC33902.1"/>
    <property type="molecule type" value="Genomic_DNA"/>
</dbReference>
<dbReference type="AlphaFoldDB" id="A0A482VLZ4"/>
<dbReference type="SUPFAM" id="SSF53649">
    <property type="entry name" value="Alkaline phosphatase-like"/>
    <property type="match status" value="1"/>
</dbReference>
<dbReference type="Gene3D" id="3.40.720.10">
    <property type="entry name" value="Alkaline Phosphatase, subunit A"/>
    <property type="match status" value="1"/>
</dbReference>
<reference evidence="2 3" key="1">
    <citation type="submission" date="2017-03" db="EMBL/GenBank/DDBJ databases">
        <title>Genome of the blue death feigning beetle - Asbolus verrucosus.</title>
        <authorList>
            <person name="Rider S.D."/>
        </authorList>
    </citation>
    <scope>NUCLEOTIDE SEQUENCE [LARGE SCALE GENOMIC DNA]</scope>
    <source>
        <strain evidence="2">Butters</strain>
        <tissue evidence="2">Head and leg muscle</tissue>
    </source>
</reference>
<dbReference type="OrthoDB" id="415411at2759"/>
<dbReference type="Pfam" id="PF01663">
    <property type="entry name" value="Phosphodiest"/>
    <property type="match status" value="1"/>
</dbReference>
<keyword evidence="1" id="KW-0812">Transmembrane</keyword>
<keyword evidence="1" id="KW-0472">Membrane</keyword>
<sequence>MFHYNENIIPIWRRNEDMGNGRYTGVMMWPGGYFPYQGKNVTYFKSYDPDFDWYQRIDTEQLNVNQLTEKVHVIHLSDHGMVNVKPSNFINVTQYLIPNTYVYAGTTPVLQLFPNRGFENDVYQKLKNASKQNGHFKIYKKDEYLDRWHYKNNPRSPPILVMADVGYGLDDLIIAASSYYPEKFHFNVTNQSEFGVHGYDYTEKEMRPFFMARGPKIKVNHKVAPFNTVDLFNLFCEILEITPTKNNGSVANIVDVLKSGNGKYSLSSILVITAGGIFIALILIGCAAVITLMMIKRQQSITTTAALNKRFPQTFQTSIEAQHLLEPEDA</sequence>
<dbReference type="InterPro" id="IPR017850">
    <property type="entry name" value="Alkaline_phosphatase_core_sf"/>
</dbReference>
<dbReference type="Proteomes" id="UP000292052">
    <property type="component" value="Unassembled WGS sequence"/>
</dbReference>
<keyword evidence="1" id="KW-1133">Transmembrane helix</keyword>
<gene>
    <name evidence="2" type="ORF">BDFB_011094</name>
</gene>
<protein>
    <submittedName>
        <fullName evidence="2">Bis(5'-adenosyl)-triphosphatase enpp4-like</fullName>
    </submittedName>
</protein>
<accession>A0A482VLZ4</accession>
<comment type="caution">
    <text evidence="2">The sequence shown here is derived from an EMBL/GenBank/DDBJ whole genome shotgun (WGS) entry which is preliminary data.</text>
</comment>
<dbReference type="STRING" id="1661398.A0A482VLZ4"/>
<evidence type="ECO:0000256" key="1">
    <source>
        <dbReference type="SAM" id="Phobius"/>
    </source>
</evidence>
<evidence type="ECO:0000313" key="2">
    <source>
        <dbReference type="EMBL" id="RZC33902.1"/>
    </source>
</evidence>
<dbReference type="PANTHER" id="PTHR10151:SF120">
    <property type="entry name" value="BIS(5'-ADENOSYL)-TRIPHOSPHATASE"/>
    <property type="match status" value="1"/>
</dbReference>
<dbReference type="PANTHER" id="PTHR10151">
    <property type="entry name" value="ECTONUCLEOTIDE PYROPHOSPHATASE/PHOSPHODIESTERASE"/>
    <property type="match status" value="1"/>
</dbReference>
<keyword evidence="3" id="KW-1185">Reference proteome</keyword>
<feature type="non-terminal residue" evidence="2">
    <location>
        <position position="330"/>
    </location>
</feature>
<feature type="transmembrane region" description="Helical" evidence="1">
    <location>
        <begin position="269"/>
        <end position="295"/>
    </location>
</feature>